<proteinExistence type="predicted"/>
<evidence type="ECO:0000313" key="3">
    <source>
        <dbReference type="Proteomes" id="UP001597260"/>
    </source>
</evidence>
<organism evidence="2 3">
    <name type="scientific">Micromonospora sonneratiae</name>
    <dbReference type="NCBI Taxonomy" id="1184706"/>
    <lineage>
        <taxon>Bacteria</taxon>
        <taxon>Bacillati</taxon>
        <taxon>Actinomycetota</taxon>
        <taxon>Actinomycetes</taxon>
        <taxon>Micromonosporales</taxon>
        <taxon>Micromonosporaceae</taxon>
        <taxon>Micromonospora</taxon>
    </lineage>
</organism>
<evidence type="ECO:0000313" key="2">
    <source>
        <dbReference type="EMBL" id="MFD1322288.1"/>
    </source>
</evidence>
<reference evidence="3" key="1">
    <citation type="journal article" date="2019" name="Int. J. Syst. Evol. Microbiol.">
        <title>The Global Catalogue of Microorganisms (GCM) 10K type strain sequencing project: providing services to taxonomists for standard genome sequencing and annotation.</title>
        <authorList>
            <consortium name="The Broad Institute Genomics Platform"/>
            <consortium name="The Broad Institute Genome Sequencing Center for Infectious Disease"/>
            <person name="Wu L."/>
            <person name="Ma J."/>
        </authorList>
    </citation>
    <scope>NUCLEOTIDE SEQUENCE [LARGE SCALE GENOMIC DNA]</scope>
    <source>
        <strain evidence="3">JCM 31037</strain>
    </source>
</reference>
<dbReference type="EMBL" id="JBHTMP010000019">
    <property type="protein sequence ID" value="MFD1322288.1"/>
    <property type="molecule type" value="Genomic_DNA"/>
</dbReference>
<dbReference type="RefSeq" id="WP_377571066.1">
    <property type="nucleotide sequence ID" value="NZ_JBHTMP010000019.1"/>
</dbReference>
<gene>
    <name evidence="2" type="ORF">ACFQ4H_14415</name>
</gene>
<dbReference type="Proteomes" id="UP001597260">
    <property type="component" value="Unassembled WGS sequence"/>
</dbReference>
<name>A0ABW3YEZ8_9ACTN</name>
<feature type="signal peptide" evidence="1">
    <location>
        <begin position="1"/>
        <end position="19"/>
    </location>
</feature>
<evidence type="ECO:0000256" key="1">
    <source>
        <dbReference type="SAM" id="SignalP"/>
    </source>
</evidence>
<accession>A0ABW3YEZ8</accession>
<protein>
    <submittedName>
        <fullName evidence="2">Uncharacterized protein</fullName>
    </submittedName>
</protein>
<keyword evidence="3" id="KW-1185">Reference proteome</keyword>
<comment type="caution">
    <text evidence="2">The sequence shown here is derived from an EMBL/GenBank/DDBJ whole genome shotgun (WGS) entry which is preliminary data.</text>
</comment>
<keyword evidence="1" id="KW-0732">Signal</keyword>
<feature type="chain" id="PRO_5046990948" evidence="1">
    <location>
        <begin position="20"/>
        <end position="147"/>
    </location>
</feature>
<sequence length="147" mass="15347">MTEALIALAAAGSTALVQAAVTDAWTGLKGGITRLMGRGEQSRETVVDQQLERTRAELETAGPRVEQVRLAQQAAWQARLEDLLAEQPQVADQLRALLAQLADTPGASAGHVNQHAVAFGQAQQAVQGHGTQTVTFGSQPPATNSGS</sequence>